<evidence type="ECO:0000313" key="1">
    <source>
        <dbReference type="EMBL" id="KAJ4465389.1"/>
    </source>
</evidence>
<reference evidence="1" key="1">
    <citation type="submission" date="2022-08" db="EMBL/GenBank/DDBJ databases">
        <authorList>
            <consortium name="DOE Joint Genome Institute"/>
            <person name="Min B."/>
            <person name="Riley R."/>
            <person name="Sierra-Patev S."/>
            <person name="Naranjo-Ortiz M."/>
            <person name="Looney B."/>
            <person name="Konkel Z."/>
            <person name="Slot J.C."/>
            <person name="Sakamoto Y."/>
            <person name="Steenwyk J.L."/>
            <person name="Rokas A."/>
            <person name="Carro J."/>
            <person name="Camarero S."/>
            <person name="Ferreira P."/>
            <person name="Molpeceres G."/>
            <person name="Ruiz-Duenas F.J."/>
            <person name="Serrano A."/>
            <person name="Henrissat B."/>
            <person name="Drula E."/>
            <person name="Hughes K.W."/>
            <person name="Mata J.L."/>
            <person name="Ishikawa N.K."/>
            <person name="Vargas-Isla R."/>
            <person name="Ushijima S."/>
            <person name="Smith C.A."/>
            <person name="Ahrendt S."/>
            <person name="Andreopoulos W."/>
            <person name="He G."/>
            <person name="Labutti K."/>
            <person name="Lipzen A."/>
            <person name="Ng V."/>
            <person name="Sandor L."/>
            <person name="Barry K."/>
            <person name="Martinez A.T."/>
            <person name="Xiao Y."/>
            <person name="Gibbons J.G."/>
            <person name="Terashima K."/>
            <person name="Hibbett D.S."/>
            <person name="Grigoriev I.V."/>
        </authorList>
    </citation>
    <scope>NUCLEOTIDE SEQUENCE</scope>
    <source>
        <strain evidence="1">Sp2 HRB7682 ss15</strain>
    </source>
</reference>
<dbReference type="AlphaFoldDB" id="A0A9W8ZSL5"/>
<dbReference type="EMBL" id="JANVFS010000051">
    <property type="protein sequence ID" value="KAJ4465389.1"/>
    <property type="molecule type" value="Genomic_DNA"/>
</dbReference>
<protein>
    <submittedName>
        <fullName evidence="1">Uncharacterized protein</fullName>
    </submittedName>
</protein>
<dbReference type="Proteomes" id="UP001150238">
    <property type="component" value="Unassembled WGS sequence"/>
</dbReference>
<accession>A0A9W8ZSL5</accession>
<sequence>MLNQHLPLPPTKLQQKILKNTDRHCPFRELSTSRCKIMEQNGPFSPHNIYSREGIFSGLVFRGILFNTDALQEHVSCGFFKSWDAWKQFVAAHRDKKESYMCNPHVYGRTNGRSPSNAQHFWIGSEILHKKLLQEPNITFTEIVDFIATAKSLDKKTLFPTFAILTAYLFTVDLVYAGRAPMPSLEEVAKMVCKLDKGGSRGLTKIGVASDSSPKQIARGFIELFHFLDQDREFSHIKHQVIFDPFMLEHSLCKASRDSWLSFA</sequence>
<proteinExistence type="predicted"/>
<comment type="caution">
    <text evidence="1">The sequence shown here is derived from an EMBL/GenBank/DDBJ whole genome shotgun (WGS) entry which is preliminary data.</text>
</comment>
<name>A0A9W8ZSL5_9AGAR</name>
<gene>
    <name evidence="1" type="ORF">C8J55DRAFT_441091</name>
</gene>
<reference evidence="1" key="2">
    <citation type="journal article" date="2023" name="Proc. Natl. Acad. Sci. U.S.A.">
        <title>A global phylogenomic analysis of the shiitake genus Lentinula.</title>
        <authorList>
            <person name="Sierra-Patev S."/>
            <person name="Min B."/>
            <person name="Naranjo-Ortiz M."/>
            <person name="Looney B."/>
            <person name="Konkel Z."/>
            <person name="Slot J.C."/>
            <person name="Sakamoto Y."/>
            <person name="Steenwyk J.L."/>
            <person name="Rokas A."/>
            <person name="Carro J."/>
            <person name="Camarero S."/>
            <person name="Ferreira P."/>
            <person name="Molpeceres G."/>
            <person name="Ruiz-Duenas F.J."/>
            <person name="Serrano A."/>
            <person name="Henrissat B."/>
            <person name="Drula E."/>
            <person name="Hughes K.W."/>
            <person name="Mata J.L."/>
            <person name="Ishikawa N.K."/>
            <person name="Vargas-Isla R."/>
            <person name="Ushijima S."/>
            <person name="Smith C.A."/>
            <person name="Donoghue J."/>
            <person name="Ahrendt S."/>
            <person name="Andreopoulos W."/>
            <person name="He G."/>
            <person name="LaButti K."/>
            <person name="Lipzen A."/>
            <person name="Ng V."/>
            <person name="Riley R."/>
            <person name="Sandor L."/>
            <person name="Barry K."/>
            <person name="Martinez A.T."/>
            <person name="Xiao Y."/>
            <person name="Gibbons J.G."/>
            <person name="Terashima K."/>
            <person name="Grigoriev I.V."/>
            <person name="Hibbett D."/>
        </authorList>
    </citation>
    <scope>NUCLEOTIDE SEQUENCE</scope>
    <source>
        <strain evidence="1">Sp2 HRB7682 ss15</strain>
    </source>
</reference>
<evidence type="ECO:0000313" key="2">
    <source>
        <dbReference type="Proteomes" id="UP001150238"/>
    </source>
</evidence>
<organism evidence="1 2">
    <name type="scientific">Lentinula lateritia</name>
    <dbReference type="NCBI Taxonomy" id="40482"/>
    <lineage>
        <taxon>Eukaryota</taxon>
        <taxon>Fungi</taxon>
        <taxon>Dikarya</taxon>
        <taxon>Basidiomycota</taxon>
        <taxon>Agaricomycotina</taxon>
        <taxon>Agaricomycetes</taxon>
        <taxon>Agaricomycetidae</taxon>
        <taxon>Agaricales</taxon>
        <taxon>Marasmiineae</taxon>
        <taxon>Omphalotaceae</taxon>
        <taxon>Lentinula</taxon>
    </lineage>
</organism>